<evidence type="ECO:0000256" key="2">
    <source>
        <dbReference type="ARBA" id="ARBA00023015"/>
    </source>
</evidence>
<dbReference type="PRINTS" id="PR00039">
    <property type="entry name" value="HTHLYSR"/>
</dbReference>
<evidence type="ECO:0000259" key="5">
    <source>
        <dbReference type="PROSITE" id="PS50931"/>
    </source>
</evidence>
<dbReference type="PANTHER" id="PTHR30537:SF26">
    <property type="entry name" value="GLYCINE CLEAVAGE SYSTEM TRANSCRIPTIONAL ACTIVATOR"/>
    <property type="match status" value="1"/>
</dbReference>
<keyword evidence="7" id="KW-1185">Reference proteome</keyword>
<dbReference type="NCBIfam" id="NF008352">
    <property type="entry name" value="PRK11139.1"/>
    <property type="match status" value="1"/>
</dbReference>
<dbReference type="InterPro" id="IPR005119">
    <property type="entry name" value="LysR_subst-bd"/>
</dbReference>
<evidence type="ECO:0000313" key="7">
    <source>
        <dbReference type="Proteomes" id="UP000219331"/>
    </source>
</evidence>
<keyword evidence="3" id="KW-0238">DNA-binding</keyword>
<dbReference type="Gene3D" id="1.10.10.10">
    <property type="entry name" value="Winged helix-like DNA-binding domain superfamily/Winged helix DNA-binding domain"/>
    <property type="match status" value="1"/>
</dbReference>
<dbReference type="FunFam" id="1.10.10.10:FF:000038">
    <property type="entry name" value="Glycine cleavage system transcriptional activator"/>
    <property type="match status" value="1"/>
</dbReference>
<dbReference type="OrthoDB" id="9813056at2"/>
<dbReference type="InterPro" id="IPR058163">
    <property type="entry name" value="LysR-type_TF_proteobact-type"/>
</dbReference>
<accession>A0A285SH33</accession>
<dbReference type="InterPro" id="IPR036390">
    <property type="entry name" value="WH_DNA-bd_sf"/>
</dbReference>
<dbReference type="Pfam" id="PF03466">
    <property type="entry name" value="LysR_substrate"/>
    <property type="match status" value="1"/>
</dbReference>
<dbReference type="SUPFAM" id="SSF46785">
    <property type="entry name" value="Winged helix' DNA-binding domain"/>
    <property type="match status" value="1"/>
</dbReference>
<dbReference type="InterPro" id="IPR000847">
    <property type="entry name" value="LysR_HTH_N"/>
</dbReference>
<name>A0A285SH33_9HYPH</name>
<dbReference type="GO" id="GO:0006351">
    <property type="term" value="P:DNA-templated transcription"/>
    <property type="evidence" value="ECO:0007669"/>
    <property type="project" value="TreeGrafter"/>
</dbReference>
<dbReference type="GO" id="GO:0003700">
    <property type="term" value="F:DNA-binding transcription factor activity"/>
    <property type="evidence" value="ECO:0007669"/>
    <property type="project" value="InterPro"/>
</dbReference>
<gene>
    <name evidence="6" type="ORF">SAMN05421512_105253</name>
</gene>
<feature type="domain" description="HTH lysR-type" evidence="5">
    <location>
        <begin position="3"/>
        <end position="60"/>
    </location>
</feature>
<reference evidence="6 7" key="1">
    <citation type="submission" date="2017-08" db="EMBL/GenBank/DDBJ databases">
        <authorList>
            <person name="de Groot N.N."/>
        </authorList>
    </citation>
    <scope>NUCLEOTIDE SEQUENCE [LARGE SCALE GENOMIC DNA]</scope>
    <source>
        <strain evidence="6 7">USBA 352</strain>
    </source>
</reference>
<dbReference type="AlphaFoldDB" id="A0A285SH33"/>
<dbReference type="Gene3D" id="3.40.190.10">
    <property type="entry name" value="Periplasmic binding protein-like II"/>
    <property type="match status" value="2"/>
</dbReference>
<evidence type="ECO:0000313" key="6">
    <source>
        <dbReference type="EMBL" id="SOC06919.1"/>
    </source>
</evidence>
<dbReference type="FunFam" id="3.40.190.10:FF:000017">
    <property type="entry name" value="Glycine cleavage system transcriptional activator"/>
    <property type="match status" value="1"/>
</dbReference>
<dbReference type="PROSITE" id="PS50931">
    <property type="entry name" value="HTH_LYSR"/>
    <property type="match status" value="1"/>
</dbReference>
<keyword evidence="2" id="KW-0805">Transcription regulation</keyword>
<dbReference type="SUPFAM" id="SSF53850">
    <property type="entry name" value="Periplasmic binding protein-like II"/>
    <property type="match status" value="1"/>
</dbReference>
<dbReference type="EMBL" id="OBML01000005">
    <property type="protein sequence ID" value="SOC06919.1"/>
    <property type="molecule type" value="Genomic_DNA"/>
</dbReference>
<sequence>MLPPLSALRTFDTAARHLSFTKAAEELCVTQSAVSRQIRLLEDFLELKLFERRHRSLTLTAEGERYQRDIAGIFAQMDLATRQLRRDRRRETLRIQTYTTFTMRWLIPRLGRFHEKFPEIEVQLTASLKPVDFTNSDIHGAVRAGRGEWPVRADKLCDTYLVPVCSPELARTAFQGEGAATLEDKPLLHSLGRPNDWQVWCKGAGMPYVDLDRGHRFESSSMSYQAALQGLGVAIGQRFLVEDDLRSGLLVAPLDLHVHSDETYYFMSSPRYAGTPRLELFREWLMEEARTTSHSFEPSDRAPA</sequence>
<keyword evidence="4" id="KW-0804">Transcription</keyword>
<dbReference type="Pfam" id="PF00126">
    <property type="entry name" value="HTH_1"/>
    <property type="match status" value="1"/>
</dbReference>
<dbReference type="RefSeq" id="WP_097174911.1">
    <property type="nucleotide sequence ID" value="NZ_OBML01000005.1"/>
</dbReference>
<protein>
    <submittedName>
        <fullName evidence="6">LysR family transcriptional regulator, glycine cleavage system transcriptional activator</fullName>
    </submittedName>
</protein>
<dbReference type="CDD" id="cd08432">
    <property type="entry name" value="PBP2_GcdR_TrpI_HvrB_AmpR_like"/>
    <property type="match status" value="1"/>
</dbReference>
<evidence type="ECO:0000256" key="4">
    <source>
        <dbReference type="ARBA" id="ARBA00023163"/>
    </source>
</evidence>
<dbReference type="InterPro" id="IPR036388">
    <property type="entry name" value="WH-like_DNA-bd_sf"/>
</dbReference>
<evidence type="ECO:0000256" key="3">
    <source>
        <dbReference type="ARBA" id="ARBA00023125"/>
    </source>
</evidence>
<evidence type="ECO:0000256" key="1">
    <source>
        <dbReference type="ARBA" id="ARBA00009437"/>
    </source>
</evidence>
<dbReference type="Proteomes" id="UP000219331">
    <property type="component" value="Unassembled WGS sequence"/>
</dbReference>
<organism evidence="6 7">
    <name type="scientific">Stappia indica</name>
    <dbReference type="NCBI Taxonomy" id="538381"/>
    <lineage>
        <taxon>Bacteria</taxon>
        <taxon>Pseudomonadati</taxon>
        <taxon>Pseudomonadota</taxon>
        <taxon>Alphaproteobacteria</taxon>
        <taxon>Hyphomicrobiales</taxon>
        <taxon>Stappiaceae</taxon>
        <taxon>Stappia</taxon>
    </lineage>
</organism>
<dbReference type="GO" id="GO:0043565">
    <property type="term" value="F:sequence-specific DNA binding"/>
    <property type="evidence" value="ECO:0007669"/>
    <property type="project" value="TreeGrafter"/>
</dbReference>
<proteinExistence type="inferred from homology"/>
<comment type="similarity">
    <text evidence="1">Belongs to the LysR transcriptional regulatory family.</text>
</comment>
<dbReference type="PANTHER" id="PTHR30537">
    <property type="entry name" value="HTH-TYPE TRANSCRIPTIONAL REGULATOR"/>
    <property type="match status" value="1"/>
</dbReference>